<evidence type="ECO:0000256" key="5">
    <source>
        <dbReference type="ARBA" id="ARBA00022989"/>
    </source>
</evidence>
<evidence type="ECO:0000313" key="12">
    <source>
        <dbReference type="Proteomes" id="UP000091820"/>
    </source>
</evidence>
<keyword evidence="9" id="KW-1003">Cell membrane</keyword>
<keyword evidence="7" id="KW-1015">Disulfide bond</keyword>
<evidence type="ECO:0000259" key="10">
    <source>
        <dbReference type="PROSITE" id="PS50869"/>
    </source>
</evidence>
<keyword evidence="4 9" id="KW-0735">Signal-anchor</keyword>
<dbReference type="AlphaFoldDB" id="A0A1A9WJ72"/>
<keyword evidence="3 9" id="KW-0812">Transmembrane</keyword>
<dbReference type="GO" id="GO:0070062">
    <property type="term" value="C:extracellular exosome"/>
    <property type="evidence" value="ECO:0007669"/>
    <property type="project" value="TreeGrafter"/>
</dbReference>
<dbReference type="PROSITE" id="PS50869">
    <property type="entry name" value="BRICHOS"/>
    <property type="match status" value="1"/>
</dbReference>
<dbReference type="GO" id="GO:0001540">
    <property type="term" value="F:amyloid-beta binding"/>
    <property type="evidence" value="ECO:0007669"/>
    <property type="project" value="TreeGrafter"/>
</dbReference>
<dbReference type="GO" id="GO:0005794">
    <property type="term" value="C:Golgi apparatus"/>
    <property type="evidence" value="ECO:0007669"/>
    <property type="project" value="TreeGrafter"/>
</dbReference>
<protein>
    <recommendedName>
        <fullName evidence="9">Integral membrane protein 2</fullName>
    </recommendedName>
</protein>
<organism evidence="11 12">
    <name type="scientific">Glossina brevipalpis</name>
    <dbReference type="NCBI Taxonomy" id="37001"/>
    <lineage>
        <taxon>Eukaryota</taxon>
        <taxon>Metazoa</taxon>
        <taxon>Ecdysozoa</taxon>
        <taxon>Arthropoda</taxon>
        <taxon>Hexapoda</taxon>
        <taxon>Insecta</taxon>
        <taxon>Pterygota</taxon>
        <taxon>Neoptera</taxon>
        <taxon>Endopterygota</taxon>
        <taxon>Diptera</taxon>
        <taxon>Brachycera</taxon>
        <taxon>Muscomorpha</taxon>
        <taxon>Hippoboscoidea</taxon>
        <taxon>Glossinidae</taxon>
        <taxon>Glossina</taxon>
    </lineage>
</organism>
<evidence type="ECO:0000256" key="6">
    <source>
        <dbReference type="ARBA" id="ARBA00023136"/>
    </source>
</evidence>
<evidence type="ECO:0000256" key="1">
    <source>
        <dbReference type="ARBA" id="ARBA00004606"/>
    </source>
</evidence>
<keyword evidence="6 9" id="KW-0472">Membrane</keyword>
<sequence length="302" mass="35303">MPAWSEEKRADIFLHRPGFGKRDYKTAAKQENSLKSSQPDIESIILSGAQFSCLKVVLLFVIPLSMIVSCVLSGYIVYRINMLTDVRVHYRALCVIPYEPFNNTTKSHIYTNKNFLSVMYDKNIENFDIKNDHSVVFREMIEMDISDEESYATVEVPKFKNIQRARFIHDFEANQTAIIDVISNRCFVMPLDYETIMTPKNFVNLITTGDSNYLNISAERIKRIVVVLTPFFMDLVTLPKRMAEECFDMLIYKTEIYKAEDFRNKIKLKAPVTYAEYLGIAIIEFNIINMKKIEEYEHQLWK</sequence>
<dbReference type="Proteomes" id="UP000091820">
    <property type="component" value="Unassembled WGS sequence"/>
</dbReference>
<evidence type="ECO:0000313" key="11">
    <source>
        <dbReference type="EnsemblMetazoa" id="GBRI021790-PA"/>
    </source>
</evidence>
<reference evidence="12" key="1">
    <citation type="submission" date="2014-03" db="EMBL/GenBank/DDBJ databases">
        <authorList>
            <person name="Aksoy S."/>
            <person name="Warren W."/>
            <person name="Wilson R.K."/>
        </authorList>
    </citation>
    <scope>NUCLEOTIDE SEQUENCE [LARGE SCALE GENOMIC DNA]</scope>
    <source>
        <strain evidence="12">IAEA</strain>
    </source>
</reference>
<dbReference type="Pfam" id="PF04089">
    <property type="entry name" value="BRICHOS"/>
    <property type="match status" value="1"/>
</dbReference>
<dbReference type="PANTHER" id="PTHR10962">
    <property type="entry name" value="INTEGRAL TRANSMEMBRANE PROTEIN 2"/>
    <property type="match status" value="1"/>
</dbReference>
<evidence type="ECO:0000256" key="9">
    <source>
        <dbReference type="RuleBase" id="RU367061"/>
    </source>
</evidence>
<accession>A0A1A9WJ72</accession>
<proteinExistence type="inferred from homology"/>
<dbReference type="EnsemblMetazoa" id="GBRI021790-RA">
    <property type="protein sequence ID" value="GBRI021790-PA"/>
    <property type="gene ID" value="GBRI021790"/>
</dbReference>
<comment type="subcellular location">
    <subcellularLocation>
        <location evidence="1 9">Membrane</location>
        <topology evidence="1 9">Single-pass type II membrane protein</topology>
    </subcellularLocation>
</comment>
<dbReference type="VEuPathDB" id="VectorBase:GBRI021790"/>
<keyword evidence="8" id="KW-0325">Glycoprotein</keyword>
<dbReference type="GO" id="GO:0005886">
    <property type="term" value="C:plasma membrane"/>
    <property type="evidence" value="ECO:0007669"/>
    <property type="project" value="UniProtKB-UniRule"/>
</dbReference>
<dbReference type="InterPro" id="IPR007084">
    <property type="entry name" value="BRICHOS_dom"/>
</dbReference>
<feature type="domain" description="BRICHOS" evidence="10">
    <location>
        <begin position="159"/>
        <end position="254"/>
    </location>
</feature>
<dbReference type="SMART" id="SM01039">
    <property type="entry name" value="BRICHOS"/>
    <property type="match status" value="1"/>
</dbReference>
<evidence type="ECO:0000256" key="7">
    <source>
        <dbReference type="ARBA" id="ARBA00023157"/>
    </source>
</evidence>
<dbReference type="GO" id="GO:0042985">
    <property type="term" value="P:negative regulation of amyloid precursor protein biosynthetic process"/>
    <property type="evidence" value="ECO:0007669"/>
    <property type="project" value="TreeGrafter"/>
</dbReference>
<evidence type="ECO:0000256" key="2">
    <source>
        <dbReference type="ARBA" id="ARBA00006794"/>
    </source>
</evidence>
<evidence type="ECO:0000256" key="8">
    <source>
        <dbReference type="ARBA" id="ARBA00023180"/>
    </source>
</evidence>
<keyword evidence="5 9" id="KW-1133">Transmembrane helix</keyword>
<evidence type="ECO:0000256" key="4">
    <source>
        <dbReference type="ARBA" id="ARBA00022968"/>
    </source>
</evidence>
<keyword evidence="12" id="KW-1185">Reference proteome</keyword>
<reference evidence="11" key="2">
    <citation type="submission" date="2020-05" db="UniProtKB">
        <authorList>
            <consortium name="EnsemblMetazoa"/>
        </authorList>
    </citation>
    <scope>IDENTIFICATION</scope>
    <source>
        <strain evidence="11">IAEA</strain>
    </source>
</reference>
<name>A0A1A9WJ72_9MUSC</name>
<feature type="transmembrane region" description="Helical" evidence="9">
    <location>
        <begin position="56"/>
        <end position="78"/>
    </location>
</feature>
<comment type="similarity">
    <text evidence="2 9">Belongs to the ITM2 family.</text>
</comment>
<evidence type="ECO:0000256" key="3">
    <source>
        <dbReference type="ARBA" id="ARBA00022692"/>
    </source>
</evidence>
<dbReference type="PANTHER" id="PTHR10962:SF1">
    <property type="entry name" value="INTEGRAL MEMBRANE PROTEIN 2"/>
    <property type="match status" value="1"/>
</dbReference>
<dbReference type="InterPro" id="IPR040145">
    <property type="entry name" value="ITM2"/>
</dbReference>